<dbReference type="Gene3D" id="3.40.50.300">
    <property type="entry name" value="P-loop containing nucleotide triphosphate hydrolases"/>
    <property type="match status" value="1"/>
</dbReference>
<dbReference type="InterPro" id="IPR011703">
    <property type="entry name" value="ATPase_AAA-3"/>
</dbReference>
<dbReference type="EMBL" id="BARU01027474">
    <property type="protein sequence ID" value="GAH74481.1"/>
    <property type="molecule type" value="Genomic_DNA"/>
</dbReference>
<dbReference type="InterPro" id="IPR050764">
    <property type="entry name" value="CbbQ/NirQ/NorQ/GpvN"/>
</dbReference>
<evidence type="ECO:0000259" key="1">
    <source>
        <dbReference type="Pfam" id="PF07726"/>
    </source>
</evidence>
<gene>
    <name evidence="3" type="ORF">S03H2_43975</name>
</gene>
<reference evidence="3" key="1">
    <citation type="journal article" date="2014" name="Front. Microbiol.">
        <title>High frequency of phylogenetically diverse reductive dehalogenase-homologous genes in deep subseafloor sedimentary metagenomes.</title>
        <authorList>
            <person name="Kawai M."/>
            <person name="Futagami T."/>
            <person name="Toyoda A."/>
            <person name="Takaki Y."/>
            <person name="Nishi S."/>
            <person name="Hori S."/>
            <person name="Arai W."/>
            <person name="Tsubouchi T."/>
            <person name="Morono Y."/>
            <person name="Uchiyama I."/>
            <person name="Ito T."/>
            <person name="Fujiyama A."/>
            <person name="Inagaki F."/>
            <person name="Takami H."/>
        </authorList>
    </citation>
    <scope>NUCLEOTIDE SEQUENCE</scope>
    <source>
        <strain evidence="3">Expedition CK06-06</strain>
    </source>
</reference>
<sequence length="151" mass="17043">MQEQQVTIERETHPLKQPFIVIASQLPYGGAGTFPLSDVQIDRFMFRIWSAFPNKEEEDQILRDIDEISEPHTSAVATPNDIIQLQQEVKKVYIADGIRSYIVDILDTLRHHPDLSLSPSPRGGIALFKGSRALAFTQGRDFVIPDDVKSL</sequence>
<feature type="non-terminal residue" evidence="3">
    <location>
        <position position="151"/>
    </location>
</feature>
<protein>
    <submittedName>
        <fullName evidence="3">Uncharacterized protein</fullName>
    </submittedName>
</protein>
<proteinExistence type="predicted"/>
<dbReference type="InterPro" id="IPR041628">
    <property type="entry name" value="ChlI/MoxR_AAA_lid"/>
</dbReference>
<feature type="domain" description="ATPase AAA-3" evidence="1">
    <location>
        <begin position="1"/>
        <end position="46"/>
    </location>
</feature>
<organism evidence="3">
    <name type="scientific">marine sediment metagenome</name>
    <dbReference type="NCBI Taxonomy" id="412755"/>
    <lineage>
        <taxon>unclassified sequences</taxon>
        <taxon>metagenomes</taxon>
        <taxon>ecological metagenomes</taxon>
    </lineage>
</organism>
<dbReference type="Gene3D" id="1.10.8.80">
    <property type="entry name" value="Magnesium chelatase subunit I, C-Terminal domain"/>
    <property type="match status" value="1"/>
</dbReference>
<dbReference type="GO" id="GO:0016887">
    <property type="term" value="F:ATP hydrolysis activity"/>
    <property type="evidence" value="ECO:0007669"/>
    <property type="project" value="InterPro"/>
</dbReference>
<accession>X1HWI1</accession>
<evidence type="ECO:0000259" key="2">
    <source>
        <dbReference type="Pfam" id="PF17863"/>
    </source>
</evidence>
<dbReference type="Pfam" id="PF17863">
    <property type="entry name" value="AAA_lid_2"/>
    <property type="match status" value="1"/>
</dbReference>
<feature type="domain" description="ChlI/MoxR AAA lid" evidence="2">
    <location>
        <begin position="109"/>
        <end position="150"/>
    </location>
</feature>
<dbReference type="SUPFAM" id="SSF52540">
    <property type="entry name" value="P-loop containing nucleoside triphosphate hydrolases"/>
    <property type="match status" value="1"/>
</dbReference>
<dbReference type="PANTHER" id="PTHR42759:SF5">
    <property type="entry name" value="METHANOL DEHYDROGENASE REGULATOR"/>
    <property type="match status" value="1"/>
</dbReference>
<dbReference type="InterPro" id="IPR027417">
    <property type="entry name" value="P-loop_NTPase"/>
</dbReference>
<dbReference type="GO" id="GO:0005524">
    <property type="term" value="F:ATP binding"/>
    <property type="evidence" value="ECO:0007669"/>
    <property type="project" value="InterPro"/>
</dbReference>
<evidence type="ECO:0000313" key="3">
    <source>
        <dbReference type="EMBL" id="GAH74481.1"/>
    </source>
</evidence>
<name>X1HWI1_9ZZZZ</name>
<dbReference type="PANTHER" id="PTHR42759">
    <property type="entry name" value="MOXR FAMILY PROTEIN"/>
    <property type="match status" value="1"/>
</dbReference>
<dbReference type="Pfam" id="PF07726">
    <property type="entry name" value="AAA_3"/>
    <property type="match status" value="1"/>
</dbReference>
<dbReference type="AlphaFoldDB" id="X1HWI1"/>
<comment type="caution">
    <text evidence="3">The sequence shown here is derived from an EMBL/GenBank/DDBJ whole genome shotgun (WGS) entry which is preliminary data.</text>
</comment>